<dbReference type="OrthoDB" id="8195099at2759"/>
<protein>
    <submittedName>
        <fullName evidence="1">Uncharacterized protein</fullName>
    </submittedName>
</protein>
<keyword evidence="2" id="KW-1185">Reference proteome</keyword>
<reference evidence="1 2" key="1">
    <citation type="submission" date="2013-11" db="EMBL/GenBank/DDBJ databases">
        <title>Genome sequencing of Stegodyphus mimosarum.</title>
        <authorList>
            <person name="Bechsgaard J."/>
        </authorList>
    </citation>
    <scope>NUCLEOTIDE SEQUENCE [LARGE SCALE GENOMIC DNA]</scope>
</reference>
<feature type="non-terminal residue" evidence="1">
    <location>
        <position position="71"/>
    </location>
</feature>
<organism evidence="1 2">
    <name type="scientific">Stegodyphus mimosarum</name>
    <name type="common">African social velvet spider</name>
    <dbReference type="NCBI Taxonomy" id="407821"/>
    <lineage>
        <taxon>Eukaryota</taxon>
        <taxon>Metazoa</taxon>
        <taxon>Ecdysozoa</taxon>
        <taxon>Arthropoda</taxon>
        <taxon>Chelicerata</taxon>
        <taxon>Arachnida</taxon>
        <taxon>Araneae</taxon>
        <taxon>Araneomorphae</taxon>
        <taxon>Entelegynae</taxon>
        <taxon>Eresoidea</taxon>
        <taxon>Eresidae</taxon>
        <taxon>Stegodyphus</taxon>
    </lineage>
</organism>
<dbReference type="STRING" id="407821.A0A087SW49"/>
<name>A0A087SW49_STEMI</name>
<gene>
    <name evidence="1" type="ORF">X975_15515</name>
</gene>
<proteinExistence type="predicted"/>
<dbReference type="AlphaFoldDB" id="A0A087SW49"/>
<evidence type="ECO:0000313" key="1">
    <source>
        <dbReference type="EMBL" id="KFM57088.1"/>
    </source>
</evidence>
<accession>A0A087SW49</accession>
<dbReference type="Proteomes" id="UP000054359">
    <property type="component" value="Unassembled WGS sequence"/>
</dbReference>
<dbReference type="EMBL" id="KK112221">
    <property type="protein sequence ID" value="KFM57088.1"/>
    <property type="molecule type" value="Genomic_DNA"/>
</dbReference>
<evidence type="ECO:0000313" key="2">
    <source>
        <dbReference type="Proteomes" id="UP000054359"/>
    </source>
</evidence>
<sequence>MQTLKSSDKLQCLNHFLFMDETMQDKHFCNQFVFSDKATFHLSGKVNHHNMRIWGLKNSHANNEHVRTPQK</sequence>